<accession>A0A8S9MBY6</accession>
<gene>
    <name evidence="1" type="ORF">F2Q70_00012265</name>
</gene>
<protein>
    <submittedName>
        <fullName evidence="1">Uncharacterized protein</fullName>
    </submittedName>
</protein>
<sequence>MVGTINYRSGGIQGPTLVVGTIDHRSRRPWDLYYRRKRHYIYFCKISQPQLPGGKKRRILIRSKAHAAGNTSSREDNTLLIAVARFNAGTTYESLLVPASISQKGITLLQSLVPAGAGLNCKASPCNLWI</sequence>
<comment type="caution">
    <text evidence="1">The sequence shown here is derived from an EMBL/GenBank/DDBJ whole genome shotgun (WGS) entry which is preliminary data.</text>
</comment>
<dbReference type="AlphaFoldDB" id="A0A8S9MBY6"/>
<dbReference type="EMBL" id="QGKY02000089">
    <property type="protein sequence ID" value="KAF2615441.1"/>
    <property type="molecule type" value="Genomic_DNA"/>
</dbReference>
<name>A0A8S9MBY6_BRACR</name>
<organism evidence="1">
    <name type="scientific">Brassica cretica</name>
    <name type="common">Mustard</name>
    <dbReference type="NCBI Taxonomy" id="69181"/>
    <lineage>
        <taxon>Eukaryota</taxon>
        <taxon>Viridiplantae</taxon>
        <taxon>Streptophyta</taxon>
        <taxon>Embryophyta</taxon>
        <taxon>Tracheophyta</taxon>
        <taxon>Spermatophyta</taxon>
        <taxon>Magnoliopsida</taxon>
        <taxon>eudicotyledons</taxon>
        <taxon>Gunneridae</taxon>
        <taxon>Pentapetalae</taxon>
        <taxon>rosids</taxon>
        <taxon>malvids</taxon>
        <taxon>Brassicales</taxon>
        <taxon>Brassicaceae</taxon>
        <taxon>Brassiceae</taxon>
        <taxon>Brassica</taxon>
    </lineage>
</organism>
<reference evidence="1" key="1">
    <citation type="submission" date="2019-12" db="EMBL/GenBank/DDBJ databases">
        <title>Genome sequencing and annotation of Brassica cretica.</title>
        <authorList>
            <person name="Studholme D.J."/>
            <person name="Sarris P.F."/>
        </authorList>
    </citation>
    <scope>NUCLEOTIDE SEQUENCE</scope>
    <source>
        <strain evidence="1">PFS-102/07</strain>
        <tissue evidence="1">Leaf</tissue>
    </source>
</reference>
<evidence type="ECO:0000313" key="1">
    <source>
        <dbReference type="EMBL" id="KAF2615441.1"/>
    </source>
</evidence>
<proteinExistence type="predicted"/>